<accession>A0A1R1YM84</accession>
<comment type="caution">
    <text evidence="13">The sequence shown here is derived from an EMBL/GenBank/DDBJ whole genome shotgun (WGS) entry which is preliminary data.</text>
</comment>
<dbReference type="OrthoDB" id="629407at2759"/>
<keyword evidence="3 10" id="KW-0436">Ligase</keyword>
<dbReference type="AlphaFoldDB" id="A0A1R1YM84"/>
<dbReference type="InterPro" id="IPR002300">
    <property type="entry name" value="aa-tRNA-synth_Ia"/>
</dbReference>
<reference evidence="14" key="1">
    <citation type="submission" date="2017-01" db="EMBL/GenBank/DDBJ databases">
        <authorList>
            <person name="Wang Y."/>
            <person name="White M."/>
            <person name="Kvist S."/>
            <person name="Moncalvo J.-M."/>
        </authorList>
    </citation>
    <scope>NUCLEOTIDE SEQUENCE [LARGE SCALE GENOMIC DNA]</scope>
    <source>
        <strain evidence="14">ID-206-W2</strain>
    </source>
</reference>
<keyword evidence="5 10" id="KW-0067">ATP-binding</keyword>
<dbReference type="GO" id="GO:0004832">
    <property type="term" value="F:valine-tRNA ligase activity"/>
    <property type="evidence" value="ECO:0007669"/>
    <property type="project" value="UniProtKB-EC"/>
</dbReference>
<organism evidence="13 14">
    <name type="scientific">Smittium culicis</name>
    <dbReference type="NCBI Taxonomy" id="133412"/>
    <lineage>
        <taxon>Eukaryota</taxon>
        <taxon>Fungi</taxon>
        <taxon>Fungi incertae sedis</taxon>
        <taxon>Zoopagomycota</taxon>
        <taxon>Kickxellomycotina</taxon>
        <taxon>Harpellomycetes</taxon>
        <taxon>Harpellales</taxon>
        <taxon>Legeriomycetaceae</taxon>
        <taxon>Smittium</taxon>
    </lineage>
</organism>
<dbReference type="Pfam" id="PF00133">
    <property type="entry name" value="tRNA-synt_1"/>
    <property type="match status" value="1"/>
</dbReference>
<dbReference type="CDD" id="cd00817">
    <property type="entry name" value="ValRS_core"/>
    <property type="match status" value="1"/>
</dbReference>
<name>A0A1R1YM84_9FUNG</name>
<dbReference type="GO" id="GO:0002161">
    <property type="term" value="F:aminoacyl-tRNA deacylase activity"/>
    <property type="evidence" value="ECO:0007669"/>
    <property type="project" value="InterPro"/>
</dbReference>
<evidence type="ECO:0000256" key="4">
    <source>
        <dbReference type="ARBA" id="ARBA00022741"/>
    </source>
</evidence>
<keyword evidence="4 10" id="KW-0547">Nucleotide-binding</keyword>
<dbReference type="NCBIfam" id="TIGR00422">
    <property type="entry name" value="valS"/>
    <property type="match status" value="1"/>
</dbReference>
<evidence type="ECO:0000256" key="6">
    <source>
        <dbReference type="ARBA" id="ARBA00022917"/>
    </source>
</evidence>
<dbReference type="InterPro" id="IPR009008">
    <property type="entry name" value="Val/Leu/Ile-tRNA-synth_edit"/>
</dbReference>
<gene>
    <name evidence="13" type="ORF">AYI69_g2576</name>
</gene>
<comment type="catalytic activity">
    <reaction evidence="9">
        <text>tRNA(Val) + L-valine + ATP = L-valyl-tRNA(Val) + AMP + diphosphate</text>
        <dbReference type="Rhea" id="RHEA:10704"/>
        <dbReference type="Rhea" id="RHEA-COMP:9672"/>
        <dbReference type="Rhea" id="RHEA-COMP:9708"/>
        <dbReference type="ChEBI" id="CHEBI:30616"/>
        <dbReference type="ChEBI" id="CHEBI:33019"/>
        <dbReference type="ChEBI" id="CHEBI:57762"/>
        <dbReference type="ChEBI" id="CHEBI:78442"/>
        <dbReference type="ChEBI" id="CHEBI:78537"/>
        <dbReference type="ChEBI" id="CHEBI:456215"/>
        <dbReference type="EC" id="6.1.1.9"/>
    </reaction>
</comment>
<evidence type="ECO:0000259" key="12">
    <source>
        <dbReference type="Pfam" id="PF00133"/>
    </source>
</evidence>
<evidence type="ECO:0000256" key="5">
    <source>
        <dbReference type="ARBA" id="ARBA00022840"/>
    </source>
</evidence>
<dbReference type="InterPro" id="IPR002303">
    <property type="entry name" value="Valyl-tRNA_ligase"/>
</dbReference>
<evidence type="ECO:0000256" key="10">
    <source>
        <dbReference type="RuleBase" id="RU363035"/>
    </source>
</evidence>
<keyword evidence="14" id="KW-1185">Reference proteome</keyword>
<dbReference type="GO" id="GO:0005829">
    <property type="term" value="C:cytosol"/>
    <property type="evidence" value="ECO:0007669"/>
    <property type="project" value="TreeGrafter"/>
</dbReference>
<feature type="region of interest" description="Disordered" evidence="11">
    <location>
        <begin position="769"/>
        <end position="799"/>
    </location>
</feature>
<dbReference type="SUPFAM" id="SSF50677">
    <property type="entry name" value="ValRS/IleRS/LeuRS editing domain"/>
    <property type="match status" value="1"/>
</dbReference>
<dbReference type="SUPFAM" id="SSF52374">
    <property type="entry name" value="Nucleotidylyl transferase"/>
    <property type="match status" value="1"/>
</dbReference>
<dbReference type="PRINTS" id="PR00986">
    <property type="entry name" value="TRNASYNTHVAL"/>
</dbReference>
<feature type="compositionally biased region" description="Polar residues" evidence="11">
    <location>
        <begin position="771"/>
        <end position="780"/>
    </location>
</feature>
<keyword evidence="7 10" id="KW-0030">Aminoacyl-tRNA synthetase</keyword>
<proteinExistence type="inferred from homology"/>
<dbReference type="FunFam" id="3.40.50.620:FF:000020">
    <property type="entry name" value="Valine--tRNA ligase, mitochondrial"/>
    <property type="match status" value="1"/>
</dbReference>
<evidence type="ECO:0000313" key="14">
    <source>
        <dbReference type="Proteomes" id="UP000187429"/>
    </source>
</evidence>
<dbReference type="Gene3D" id="3.40.50.620">
    <property type="entry name" value="HUPs"/>
    <property type="match status" value="2"/>
</dbReference>
<dbReference type="Proteomes" id="UP000187429">
    <property type="component" value="Unassembled WGS sequence"/>
</dbReference>
<dbReference type="PANTHER" id="PTHR11946">
    <property type="entry name" value="VALYL-TRNA SYNTHETASES"/>
    <property type="match status" value="1"/>
</dbReference>
<keyword evidence="6 10" id="KW-0648">Protein biosynthesis</keyword>
<sequence>MNFWNSNKLYLPKKSDSPNEDKKFYMLAPPPNVTGALHLGHALTTSIQDVYSRWYRMRGYEVNWVPGIDHAGISTQVIVEKKIFKEKNINRHQIGRENFIEEVWSWKTNKESVISNQQKRLGASMNWDNEYFTMDKNHSKVVNDAFIQLFNDGLVYRETKIVNWCCALQSVISDIEVDHIDLNEPTYLSVPNHKIKVLFGVLYKFQYNVVDSNRNPIGSLDIETTRPETILGDAAIAIHPKDNRYEKFHGKFCIHPVSNELIPIILDEILVDMSFGTGAVKVTPSHDINDYYCGKRNGVNFVSIFSPEGKVTCSIPNSSSFNGLSRWNARTAMIEYMSKIGQYKGNTSDRNEKFQTSISICSRSGDIIEPMLFPQWYIKTKKLAETSMNYVRNKELKIVPEKYESDWFKWLENIQDWCISRQLWWGHRIPAYRVSINPDKIKSILPEIKPPHEIWLAANSPEEAIDIAVTKHEEFRNIDRLNLIAEQDSDVLDTWFSSGLLPLSCFNFSNSMNNLKTGNDILFFWVARMTMLSSYFSQCLPFKTVLLHPMIRDSNGRKMSKSLGNVLDPLDVINGATLTDLKNSVISGLLSQKETKMSLENLEKEYPNGIKPYGADALRMALTVYSSQEFQAISSTTLMLAAFLRSIDKAHNNEPEFSSNSISSIPESSNFLGYLNPNQILEVEKYKDLIEYHGKCDNINILNLKHEKHSKLSDDVSMSPNDLELQISQQILIQIPNIPKLKIHDGNISSLSNSLGKEQLKNLQDHRSKLKSQLDSINSKKLNKKYQENASSKAKEMDE</sequence>
<dbReference type="EC" id="6.1.1.9" evidence="2"/>
<evidence type="ECO:0000256" key="9">
    <source>
        <dbReference type="ARBA" id="ARBA00047552"/>
    </source>
</evidence>
<dbReference type="GO" id="GO:0005524">
    <property type="term" value="F:ATP binding"/>
    <property type="evidence" value="ECO:0007669"/>
    <property type="project" value="UniProtKB-KW"/>
</dbReference>
<evidence type="ECO:0000256" key="7">
    <source>
        <dbReference type="ARBA" id="ARBA00023146"/>
    </source>
</evidence>
<evidence type="ECO:0000256" key="2">
    <source>
        <dbReference type="ARBA" id="ARBA00013169"/>
    </source>
</evidence>
<evidence type="ECO:0000256" key="1">
    <source>
        <dbReference type="ARBA" id="ARBA00005594"/>
    </source>
</evidence>
<feature type="domain" description="Aminoacyl-tRNA synthetase class Ia" evidence="12">
    <location>
        <begin position="2"/>
        <end position="627"/>
    </location>
</feature>
<evidence type="ECO:0000313" key="13">
    <source>
        <dbReference type="EMBL" id="OMJ27960.1"/>
    </source>
</evidence>
<evidence type="ECO:0000256" key="11">
    <source>
        <dbReference type="SAM" id="MobiDB-lite"/>
    </source>
</evidence>
<comment type="similarity">
    <text evidence="1 10">Belongs to the class-I aminoacyl-tRNA synthetase family.</text>
</comment>
<dbReference type="PANTHER" id="PTHR11946:SF57">
    <property type="entry name" value="VALINE--TRNA LIGASE, MITOCHONDRIAL-RELATED"/>
    <property type="match status" value="1"/>
</dbReference>
<dbReference type="Gene3D" id="3.90.740.10">
    <property type="entry name" value="Valyl/Leucyl/Isoleucyl-tRNA synthetase, editing domain"/>
    <property type="match status" value="1"/>
</dbReference>
<dbReference type="InterPro" id="IPR001412">
    <property type="entry name" value="aa-tRNA-synth_I_CS"/>
</dbReference>
<dbReference type="GO" id="GO:0006438">
    <property type="term" value="P:valyl-tRNA aminoacylation"/>
    <property type="evidence" value="ECO:0007669"/>
    <property type="project" value="InterPro"/>
</dbReference>
<evidence type="ECO:0000256" key="8">
    <source>
        <dbReference type="ARBA" id="ARBA00029936"/>
    </source>
</evidence>
<evidence type="ECO:0000256" key="3">
    <source>
        <dbReference type="ARBA" id="ARBA00022598"/>
    </source>
</evidence>
<dbReference type="InterPro" id="IPR014729">
    <property type="entry name" value="Rossmann-like_a/b/a_fold"/>
</dbReference>
<protein>
    <recommendedName>
        <fullName evidence="2">valine--tRNA ligase</fullName>
        <ecNumber evidence="2">6.1.1.9</ecNumber>
    </recommendedName>
    <alternativeName>
        <fullName evidence="8">Valyl-tRNA synthetase</fullName>
    </alternativeName>
</protein>
<dbReference type="EMBL" id="LSSM01000758">
    <property type="protein sequence ID" value="OMJ27960.1"/>
    <property type="molecule type" value="Genomic_DNA"/>
</dbReference>
<dbReference type="PROSITE" id="PS00178">
    <property type="entry name" value="AA_TRNA_LIGASE_I"/>
    <property type="match status" value="1"/>
</dbReference>